<feature type="transmembrane region" description="Helical" evidence="5">
    <location>
        <begin position="215"/>
        <end position="236"/>
    </location>
</feature>
<feature type="transmembrane region" description="Helical" evidence="5">
    <location>
        <begin position="132"/>
        <end position="151"/>
    </location>
</feature>
<name>A0ABU0ZCA3_9ACTN</name>
<evidence type="ECO:0000256" key="5">
    <source>
        <dbReference type="SAM" id="Phobius"/>
    </source>
</evidence>
<keyword evidence="3 5" id="KW-1133">Transmembrane helix</keyword>
<dbReference type="PANTHER" id="PTHR23526">
    <property type="entry name" value="INTEGRAL MEMBRANE TRANSPORT PROTEIN-RELATED"/>
    <property type="match status" value="1"/>
</dbReference>
<dbReference type="RefSeq" id="WP_308711886.1">
    <property type="nucleotide sequence ID" value="NZ_JAVHUY010000007.1"/>
</dbReference>
<dbReference type="PRINTS" id="PR01035">
    <property type="entry name" value="TCRTETA"/>
</dbReference>
<protein>
    <submittedName>
        <fullName evidence="7">MFS transporter</fullName>
    </submittedName>
</protein>
<feature type="transmembrane region" description="Helical" evidence="5">
    <location>
        <begin position="95"/>
        <end position="120"/>
    </location>
</feature>
<keyword evidence="2 5" id="KW-0812">Transmembrane</keyword>
<evidence type="ECO:0000313" key="8">
    <source>
        <dbReference type="Proteomes" id="UP001230908"/>
    </source>
</evidence>
<dbReference type="Pfam" id="PF07690">
    <property type="entry name" value="MFS_1"/>
    <property type="match status" value="1"/>
</dbReference>
<keyword evidence="8" id="KW-1185">Reference proteome</keyword>
<dbReference type="InterPro" id="IPR001958">
    <property type="entry name" value="Tet-R_TetA/multi-R_MdtG-like"/>
</dbReference>
<comment type="caution">
    <text evidence="7">The sequence shown here is derived from an EMBL/GenBank/DDBJ whole genome shotgun (WGS) entry which is preliminary data.</text>
</comment>
<comment type="subcellular location">
    <subcellularLocation>
        <location evidence="1">Cell membrane</location>
        <topology evidence="1">Multi-pass membrane protein</topology>
    </subcellularLocation>
</comment>
<evidence type="ECO:0000256" key="2">
    <source>
        <dbReference type="ARBA" id="ARBA00022692"/>
    </source>
</evidence>
<dbReference type="PROSITE" id="PS50850">
    <property type="entry name" value="MFS"/>
    <property type="match status" value="1"/>
</dbReference>
<proteinExistence type="predicted"/>
<dbReference type="EMBL" id="JAVHUY010000007">
    <property type="protein sequence ID" value="MDQ7904613.1"/>
    <property type="molecule type" value="Genomic_DNA"/>
</dbReference>
<gene>
    <name evidence="7" type="ORF">RB614_08770</name>
</gene>
<accession>A0ABU0ZCA3</accession>
<organism evidence="7 8">
    <name type="scientific">Phytohabitans maris</name>
    <dbReference type="NCBI Taxonomy" id="3071409"/>
    <lineage>
        <taxon>Bacteria</taxon>
        <taxon>Bacillati</taxon>
        <taxon>Actinomycetota</taxon>
        <taxon>Actinomycetes</taxon>
        <taxon>Micromonosporales</taxon>
        <taxon>Micromonosporaceae</taxon>
    </lineage>
</organism>
<dbReference type="PANTHER" id="PTHR23526:SF4">
    <property type="entry name" value="INTEGRAL MEMBRANE TRANSPORT PROTEIN"/>
    <property type="match status" value="1"/>
</dbReference>
<dbReference type="InterPro" id="IPR052528">
    <property type="entry name" value="Sugar_transport-like"/>
</dbReference>
<sequence>MARVTRGALLAQVAFVTSAGSSVRPMLTYRAVDLGASGLEIGLLATTFALLPVLFAFAIGRGIDRRGPMRFLLAGSAVSVGGSTLAIAAPRLLVLYAATAALGLGQLLSMLAQQSVVAAAPADERDRAFGRFSSATAVGLMAGPPLATVTADHSEALGLSEAVVGLLVGLILSVVAFVVAWAVRRHPFPGRQLTAAEPTHRLVAQIFRTGGMWQALLAGGTVLAAIDLLAAFLPLWARDRGISIGVVGLLLTVRGAFTLLSRIGSERLLRAVGRRVLLAGSLVAAAAGLLTLTFVGLLGALLVMIVLGAGLGLAQPLTMSWIVAVSAPGTRGAALGLRVTANRVAQATLPAAIAAVSAGSGANGVFWGAALILSTASAALMRAPMGRPGG</sequence>
<evidence type="ECO:0000313" key="7">
    <source>
        <dbReference type="EMBL" id="MDQ7904613.1"/>
    </source>
</evidence>
<evidence type="ECO:0000256" key="4">
    <source>
        <dbReference type="ARBA" id="ARBA00023136"/>
    </source>
</evidence>
<feature type="transmembrane region" description="Helical" evidence="5">
    <location>
        <begin position="276"/>
        <end position="309"/>
    </location>
</feature>
<keyword evidence="4 5" id="KW-0472">Membrane</keyword>
<evidence type="ECO:0000256" key="3">
    <source>
        <dbReference type="ARBA" id="ARBA00022989"/>
    </source>
</evidence>
<feature type="transmembrane region" description="Helical" evidence="5">
    <location>
        <begin position="242"/>
        <end position="264"/>
    </location>
</feature>
<dbReference type="InterPro" id="IPR011701">
    <property type="entry name" value="MFS"/>
</dbReference>
<dbReference type="SUPFAM" id="SSF103473">
    <property type="entry name" value="MFS general substrate transporter"/>
    <property type="match status" value="1"/>
</dbReference>
<dbReference type="Gene3D" id="1.20.1250.20">
    <property type="entry name" value="MFS general substrate transporter like domains"/>
    <property type="match status" value="1"/>
</dbReference>
<feature type="transmembrane region" description="Helical" evidence="5">
    <location>
        <begin position="71"/>
        <end position="89"/>
    </location>
</feature>
<feature type="domain" description="Major facilitator superfamily (MFS) profile" evidence="6">
    <location>
        <begin position="1"/>
        <end position="387"/>
    </location>
</feature>
<feature type="transmembrane region" description="Helical" evidence="5">
    <location>
        <begin position="37"/>
        <end position="59"/>
    </location>
</feature>
<evidence type="ECO:0000256" key="1">
    <source>
        <dbReference type="ARBA" id="ARBA00004651"/>
    </source>
</evidence>
<reference evidence="7 8" key="1">
    <citation type="submission" date="2023-08" db="EMBL/GenBank/DDBJ databases">
        <title>Phytohabitans sansha sp. nov., isolated from marine sediment.</title>
        <authorList>
            <person name="Zhao Y."/>
            <person name="Yi K."/>
        </authorList>
    </citation>
    <scope>NUCLEOTIDE SEQUENCE [LARGE SCALE GENOMIC DNA]</scope>
    <source>
        <strain evidence="7 8">ZYX-F-186</strain>
    </source>
</reference>
<evidence type="ECO:0000259" key="6">
    <source>
        <dbReference type="PROSITE" id="PS50850"/>
    </source>
</evidence>
<feature type="transmembrane region" description="Helical" evidence="5">
    <location>
        <begin position="163"/>
        <end position="183"/>
    </location>
</feature>
<dbReference type="InterPro" id="IPR036259">
    <property type="entry name" value="MFS_trans_sf"/>
</dbReference>
<dbReference type="Proteomes" id="UP001230908">
    <property type="component" value="Unassembled WGS sequence"/>
</dbReference>
<dbReference type="InterPro" id="IPR020846">
    <property type="entry name" value="MFS_dom"/>
</dbReference>